<dbReference type="InterPro" id="IPR058625">
    <property type="entry name" value="MdtA-like_BSH"/>
</dbReference>
<evidence type="ECO:0000256" key="1">
    <source>
        <dbReference type="ARBA" id="ARBA00004236"/>
    </source>
</evidence>
<dbReference type="PANTHER" id="PTHR30469">
    <property type="entry name" value="MULTIDRUG RESISTANCE PROTEIN MDTA"/>
    <property type="match status" value="1"/>
</dbReference>
<dbReference type="OrthoDB" id="9784484at2"/>
<dbReference type="GO" id="GO:1990281">
    <property type="term" value="C:efflux pump complex"/>
    <property type="evidence" value="ECO:0007669"/>
    <property type="project" value="TreeGrafter"/>
</dbReference>
<feature type="domain" description="Multidrug resistance protein MdtA-like beta-barrel" evidence="7">
    <location>
        <begin position="224"/>
        <end position="314"/>
    </location>
</feature>
<feature type="domain" description="Multidrug resistance protein MdtA-like barrel-sandwich hybrid" evidence="6">
    <location>
        <begin position="63"/>
        <end position="218"/>
    </location>
</feature>
<name>A0A3M6R6S1_9BURK</name>
<dbReference type="Pfam" id="PF25944">
    <property type="entry name" value="Beta-barrel_RND"/>
    <property type="match status" value="1"/>
</dbReference>
<dbReference type="Gene3D" id="2.40.30.170">
    <property type="match status" value="1"/>
</dbReference>
<dbReference type="InterPro" id="IPR058627">
    <property type="entry name" value="MdtA-like_C"/>
</dbReference>
<dbReference type="InterPro" id="IPR058626">
    <property type="entry name" value="MdtA-like_b-barrel"/>
</dbReference>
<dbReference type="GO" id="GO:0015562">
    <property type="term" value="F:efflux transmembrane transporter activity"/>
    <property type="evidence" value="ECO:0007669"/>
    <property type="project" value="TreeGrafter"/>
</dbReference>
<feature type="domain" description="Multidrug resistance protein MdtA-like C-terminal permuted SH3" evidence="8">
    <location>
        <begin position="321"/>
        <end position="380"/>
    </location>
</feature>
<dbReference type="Gene3D" id="6.10.140.1990">
    <property type="match status" value="1"/>
</dbReference>
<comment type="subcellular location">
    <subcellularLocation>
        <location evidence="1">Cell membrane</location>
    </subcellularLocation>
</comment>
<dbReference type="Gene3D" id="2.40.420.20">
    <property type="match status" value="1"/>
</dbReference>
<dbReference type="GO" id="GO:1990195">
    <property type="term" value="C:macrolide transmembrane transporter complex"/>
    <property type="evidence" value="ECO:0007669"/>
    <property type="project" value="InterPro"/>
</dbReference>
<dbReference type="GO" id="GO:1990961">
    <property type="term" value="P:xenobiotic detoxification by transmembrane export across the plasma membrane"/>
    <property type="evidence" value="ECO:0007669"/>
    <property type="project" value="InterPro"/>
</dbReference>
<comment type="similarity">
    <text evidence="2">Belongs to the membrane fusion protein (MFP) (TC 8.A.1) family.</text>
</comment>
<dbReference type="Proteomes" id="UP000275180">
    <property type="component" value="Unassembled WGS sequence"/>
</dbReference>
<dbReference type="AlphaFoldDB" id="A0A3M6R6S1"/>
<dbReference type="Pfam" id="PF25967">
    <property type="entry name" value="RND-MFP_C"/>
    <property type="match status" value="1"/>
</dbReference>
<evidence type="ECO:0000256" key="5">
    <source>
        <dbReference type="SAM" id="Coils"/>
    </source>
</evidence>
<proteinExistence type="inferred from homology"/>
<dbReference type="InterPro" id="IPR006143">
    <property type="entry name" value="RND_pump_MFP"/>
</dbReference>
<feature type="coiled-coil region" evidence="5">
    <location>
        <begin position="148"/>
        <end position="175"/>
    </location>
</feature>
<dbReference type="GO" id="GO:0019898">
    <property type="term" value="C:extrinsic component of membrane"/>
    <property type="evidence" value="ECO:0007669"/>
    <property type="project" value="InterPro"/>
</dbReference>
<organism evidence="9 10">
    <name type="scientific">Vandammella animalimorsus</name>
    <dbReference type="NCBI Taxonomy" id="2029117"/>
    <lineage>
        <taxon>Bacteria</taxon>
        <taxon>Pseudomonadati</taxon>
        <taxon>Pseudomonadota</taxon>
        <taxon>Betaproteobacteria</taxon>
        <taxon>Burkholderiales</taxon>
        <taxon>Comamonadaceae</taxon>
        <taxon>Vandammella</taxon>
    </lineage>
</organism>
<evidence type="ECO:0000313" key="9">
    <source>
        <dbReference type="EMBL" id="RMX10983.1"/>
    </source>
</evidence>
<dbReference type="NCBIfam" id="TIGR01730">
    <property type="entry name" value="RND_mfp"/>
    <property type="match status" value="1"/>
</dbReference>
<evidence type="ECO:0000256" key="2">
    <source>
        <dbReference type="ARBA" id="ARBA00009477"/>
    </source>
</evidence>
<comment type="caution">
    <text evidence="9">The sequence shown here is derived from an EMBL/GenBank/DDBJ whole genome shotgun (WGS) entry which is preliminary data.</text>
</comment>
<evidence type="ECO:0000259" key="8">
    <source>
        <dbReference type="Pfam" id="PF25967"/>
    </source>
</evidence>
<evidence type="ECO:0000259" key="7">
    <source>
        <dbReference type="Pfam" id="PF25944"/>
    </source>
</evidence>
<keyword evidence="4 5" id="KW-0175">Coiled coil</keyword>
<dbReference type="InterPro" id="IPR030190">
    <property type="entry name" value="MacA_alpha-hairpin_sf"/>
</dbReference>
<evidence type="ECO:0000313" key="10">
    <source>
        <dbReference type="Proteomes" id="UP000275180"/>
    </source>
</evidence>
<dbReference type="Pfam" id="PF25917">
    <property type="entry name" value="BSH_RND"/>
    <property type="match status" value="1"/>
</dbReference>
<evidence type="ECO:0000259" key="6">
    <source>
        <dbReference type="Pfam" id="PF25917"/>
    </source>
</evidence>
<dbReference type="Gene3D" id="2.40.50.100">
    <property type="match status" value="1"/>
</dbReference>
<accession>A0A3M6R6S1</accession>
<gene>
    <name evidence="9" type="ORF">EBQ34_11105</name>
</gene>
<protein>
    <submittedName>
        <fullName evidence="9">Efflux RND transporter periplasmic adaptor subunit</fullName>
    </submittedName>
</protein>
<evidence type="ECO:0000256" key="3">
    <source>
        <dbReference type="ARBA" id="ARBA00022448"/>
    </source>
</evidence>
<evidence type="ECO:0000256" key="4">
    <source>
        <dbReference type="ARBA" id="ARBA00023054"/>
    </source>
</evidence>
<keyword evidence="3" id="KW-0813">Transport</keyword>
<dbReference type="EMBL" id="RDQJ01000018">
    <property type="protein sequence ID" value="RMX10983.1"/>
    <property type="molecule type" value="Genomic_DNA"/>
</dbReference>
<dbReference type="RefSeq" id="WP_122245490.1">
    <property type="nucleotide sequence ID" value="NZ_RDQJ01000018.1"/>
</dbReference>
<dbReference type="SUPFAM" id="SSF111369">
    <property type="entry name" value="HlyD-like secretion proteins"/>
    <property type="match status" value="1"/>
</dbReference>
<reference evidence="9 10" key="1">
    <citation type="submission" date="2018-10" db="EMBL/GenBank/DDBJ databases">
        <title>Comamonadaceae CDC group NO-1 genome sequencing and assembly.</title>
        <authorList>
            <person name="Bernier A.-M."/>
            <person name="Bernard K."/>
        </authorList>
    </citation>
    <scope>NUCLEOTIDE SEQUENCE [LARGE SCALE GENOMIC DNA]</scope>
    <source>
        <strain evidence="9 10">NML180582</strain>
    </source>
</reference>
<dbReference type="GO" id="GO:0030313">
    <property type="term" value="C:cell envelope"/>
    <property type="evidence" value="ECO:0007669"/>
    <property type="project" value="UniProtKB-SubCell"/>
</dbReference>
<dbReference type="PANTHER" id="PTHR30469:SF33">
    <property type="entry name" value="SLR1207 PROTEIN"/>
    <property type="match status" value="1"/>
</dbReference>
<sequence>MQKKNRRWWLWLLMLVLLAGVGYAVRQQRLAASAAPEYVTAPVARGSIEQTVLASGKLEALQQVNVGAQVSGQVKHLAVQLGQSVKAGELIAEIDSLTQQNALRNAEAALTTARADLAAQRATLAQAKSSYERQRRLRAADANSHADLEAAELAYKVAQANIESQKARVAQAEISADTARLNLGYTRIVAPMDGQVVAIVTKEGQTVNANQSAPTIVVLAQLDTMTIKAEISEADVTRVQPGQPVYFTILGEPDRRYEATLRTVEPAPESISSASAAASASNASTTAAIYYNGLFDVPNPEHRLRIAMTAQVYIVQAAVQDVLTVPAAALGARAADGSYAVRVVGADGKSSPRRVQVGLNNQITAEITAGLQEGERVVVADASGPSAAMRPNGARAPRGMRL</sequence>